<feature type="transmembrane region" description="Helical" evidence="2">
    <location>
        <begin position="212"/>
        <end position="234"/>
    </location>
</feature>
<feature type="transmembrane region" description="Helical" evidence="2">
    <location>
        <begin position="141"/>
        <end position="166"/>
    </location>
</feature>
<name>A0A2S8STN7_9BACT</name>
<dbReference type="EMBL" id="NIGF01000007">
    <property type="protein sequence ID" value="PQV64146.1"/>
    <property type="molecule type" value="Genomic_DNA"/>
</dbReference>
<accession>A0A2S8STN7</accession>
<keyword evidence="2" id="KW-1133">Transmembrane helix</keyword>
<comment type="caution">
    <text evidence="3">The sequence shown here is derived from an EMBL/GenBank/DDBJ whole genome shotgun (WGS) entry which is preliminary data.</text>
</comment>
<protein>
    <submittedName>
        <fullName evidence="3">Uncharacterized protein</fullName>
    </submittedName>
</protein>
<gene>
    <name evidence="3" type="ORF">B1R32_107172</name>
</gene>
<feature type="transmembrane region" description="Helical" evidence="2">
    <location>
        <begin position="77"/>
        <end position="97"/>
    </location>
</feature>
<evidence type="ECO:0000256" key="2">
    <source>
        <dbReference type="SAM" id="Phobius"/>
    </source>
</evidence>
<organism evidence="3 4">
    <name type="scientific">Abditibacterium utsteinense</name>
    <dbReference type="NCBI Taxonomy" id="1960156"/>
    <lineage>
        <taxon>Bacteria</taxon>
        <taxon>Pseudomonadati</taxon>
        <taxon>Abditibacteriota</taxon>
        <taxon>Abditibacteriia</taxon>
        <taxon>Abditibacteriales</taxon>
        <taxon>Abditibacteriaceae</taxon>
        <taxon>Abditibacterium</taxon>
    </lineage>
</organism>
<evidence type="ECO:0000313" key="4">
    <source>
        <dbReference type="Proteomes" id="UP000237684"/>
    </source>
</evidence>
<keyword evidence="2" id="KW-0812">Transmembrane</keyword>
<reference evidence="3 4" key="1">
    <citation type="journal article" date="2018" name="Syst. Appl. Microbiol.">
        <title>Abditibacterium utsteinense sp. nov., the first cultivated member of candidate phylum FBP, isolated from ice-free Antarctic soil samples.</title>
        <authorList>
            <person name="Tahon G."/>
            <person name="Tytgat B."/>
            <person name="Lebbe L."/>
            <person name="Carlier A."/>
            <person name="Willems A."/>
        </authorList>
    </citation>
    <scope>NUCLEOTIDE SEQUENCE [LARGE SCALE GENOMIC DNA]</scope>
    <source>
        <strain evidence="3 4">LMG 29911</strain>
    </source>
</reference>
<sequence>MIWAFDKLIFLVTQRSFFASVGLESWFWRQLESQIGLFCAFFGICLGLTQVFLGALVRTSFDESIPLRGILAQFRPLRIRVARLSWIVAILLALVLSHDFARHSFDWIFLRSGARSDFTSFGLSAALWTHVLPVLEPFVVSLWRFSVALGILLLATGILRALPLLAARNAAPPQLSRVLWRFGAWLWAVRAALYAIQLLDLNRGKAPSSGDLFLLSPFFALGFIACLVLCVAFLRRAGPTVWVLPRRKSSKIVLASVAALFLPAILSALTAPLRAFLPETAFLKSGRESATRIAWQLHDAEKPVSRSQNTTSTEQLWPVWNETLLLASRGGAAFRGARVVTWQSATLSAPQGKWSALVAGESAGASAWNSARDAGSSNALAIERLDLGNGNWQVHALPAARPAFFGLEGRSLFSEDDLGISLSSFGLKWAWAWRLRDLFLPVDAQNSPHLLTFRGARERAQILAPFLRVAGEPQLVFQNGNYVWSLDLCAVTNNFPGAMTLSQGEFAGENGASAPLQMRMDARTGKITFAAPRPENASGRGALLESWRAAFPEIRAGIMGDSRKKWSAGSLLLRAEATIAQQLKSEEAQIHEAQTRFDAQLGEVQSVLAVRKNSFEIWQGAPSGSLVARGTGDVRARLERLDSAVAQSGAAEAEPPTYRAGEPFLWRDERAPGGFWIARGFFASPRAAPNLSVVAGHGPLLWRVALGGIADNSRVGVGNSLGAAFLVATGQEPIVSGADLKVAPASNATLKAPLNSKAPQKMPLSSDESGAPLEVVALRTHRELQAAARRGDWKTFGALAARETVLLERLAARRKNLTRRRNSTKNEAKLSPH</sequence>
<feature type="transmembrane region" description="Helical" evidence="2">
    <location>
        <begin position="35"/>
        <end position="57"/>
    </location>
</feature>
<dbReference type="Pfam" id="PF03699">
    <property type="entry name" value="UPF0182"/>
    <property type="match status" value="2"/>
</dbReference>
<dbReference type="Proteomes" id="UP000237684">
    <property type="component" value="Unassembled WGS sequence"/>
</dbReference>
<evidence type="ECO:0000256" key="1">
    <source>
        <dbReference type="SAM" id="MobiDB-lite"/>
    </source>
</evidence>
<feature type="compositionally biased region" description="Basic and acidic residues" evidence="1">
    <location>
        <begin position="824"/>
        <end position="833"/>
    </location>
</feature>
<dbReference type="AlphaFoldDB" id="A0A2S8STN7"/>
<dbReference type="InParanoid" id="A0A2S8STN7"/>
<feature type="transmembrane region" description="Helical" evidence="2">
    <location>
        <begin position="254"/>
        <end position="277"/>
    </location>
</feature>
<dbReference type="GO" id="GO:0016020">
    <property type="term" value="C:membrane"/>
    <property type="evidence" value="ECO:0007669"/>
    <property type="project" value="InterPro"/>
</dbReference>
<feature type="transmembrane region" description="Helical" evidence="2">
    <location>
        <begin position="178"/>
        <end position="197"/>
    </location>
</feature>
<keyword evidence="4" id="KW-1185">Reference proteome</keyword>
<dbReference type="InterPro" id="IPR005372">
    <property type="entry name" value="UPF0182"/>
</dbReference>
<feature type="compositionally biased region" description="Basic residues" evidence="1">
    <location>
        <begin position="814"/>
        <end position="823"/>
    </location>
</feature>
<keyword evidence="2" id="KW-0472">Membrane</keyword>
<proteinExistence type="predicted"/>
<evidence type="ECO:0000313" key="3">
    <source>
        <dbReference type="EMBL" id="PQV64146.1"/>
    </source>
</evidence>
<feature type="region of interest" description="Disordered" evidence="1">
    <location>
        <begin position="814"/>
        <end position="833"/>
    </location>
</feature>